<evidence type="ECO:0000256" key="2">
    <source>
        <dbReference type="SAM" id="MobiDB-lite"/>
    </source>
</evidence>
<dbReference type="InterPro" id="IPR012310">
    <property type="entry name" value="DNA_ligase_ATP-dep_cent"/>
</dbReference>
<dbReference type="Gene3D" id="2.40.50.140">
    <property type="entry name" value="Nucleic acid-binding proteins"/>
    <property type="match status" value="1"/>
</dbReference>
<feature type="non-terminal residue" evidence="5">
    <location>
        <position position="502"/>
    </location>
</feature>
<dbReference type="GO" id="GO:0032807">
    <property type="term" value="C:DNA ligase IV complex"/>
    <property type="evidence" value="ECO:0007669"/>
    <property type="project" value="TreeGrafter"/>
</dbReference>
<organism evidence="5 6">
    <name type="scientific">Tetrabaena socialis</name>
    <dbReference type="NCBI Taxonomy" id="47790"/>
    <lineage>
        <taxon>Eukaryota</taxon>
        <taxon>Viridiplantae</taxon>
        <taxon>Chlorophyta</taxon>
        <taxon>core chlorophytes</taxon>
        <taxon>Chlorophyceae</taxon>
        <taxon>CS clade</taxon>
        <taxon>Chlamydomonadales</taxon>
        <taxon>Tetrabaenaceae</taxon>
        <taxon>Tetrabaena</taxon>
    </lineage>
</organism>
<evidence type="ECO:0000313" key="5">
    <source>
        <dbReference type="EMBL" id="PNG99829.1"/>
    </source>
</evidence>
<proteinExistence type="predicted"/>
<sequence>MPSANLSSERTCTRVSGVERSLSGDFASLPFFGAASPPLPGATNGKVHSVECSSLEQVEELYQRAVSVREEGVVVKALDQPYRLSTRGEAWLKIKPDYLSQGEFDCVILGQRFNHVGPGNKGGGGVFLVGLPVQRPQPGRPGIYSTFAMVGIGVNNEQRVSIIEPQLRGNLVAAAKAPSPAARVRLAPQWCRATGHKDEWPDWWVADPDKSVVVQVNGDVRLNTSSTFAAGFTLRFPRITRVRTDKGPAQATTMQQLTEQVRQARSNGAEGEPQVEMALPVRRAAEAEAAAANGEPASPRRRKMNRGSRQRRPGRPVARVPLDHLPPDLSEVPVHYDVLGGAFVTLGGVFASGRATVAERRKELSQLVRLLGGSFSANYVDRGESRTSYVIWDSYLPERDGRVAARLQRDGVDILCPAWLPSHAWALCDATLADNADIVDPHGDPYFEHLDELDLQALLERHTQRRGGLRPPPDTQAGKSPGRAAGGGAGCARQPADGADGA</sequence>
<dbReference type="AlphaFoldDB" id="A0A2J7ZHX4"/>
<comment type="caution">
    <text evidence="5">The sequence shown here is derived from an EMBL/GenBank/DDBJ whole genome shotgun (WGS) entry which is preliminary data.</text>
</comment>
<feature type="region of interest" description="Disordered" evidence="2">
    <location>
        <begin position="285"/>
        <end position="324"/>
    </location>
</feature>
<protein>
    <submittedName>
        <fullName evidence="5">DNA ligase 4</fullName>
    </submittedName>
</protein>
<dbReference type="Proteomes" id="UP000236333">
    <property type="component" value="Unassembled WGS sequence"/>
</dbReference>
<dbReference type="PROSITE" id="PS50172">
    <property type="entry name" value="BRCT"/>
    <property type="match status" value="1"/>
</dbReference>
<feature type="region of interest" description="Disordered" evidence="2">
    <location>
        <begin position="463"/>
        <end position="502"/>
    </location>
</feature>
<gene>
    <name evidence="5" type="ORF">TSOC_014378</name>
</gene>
<keyword evidence="6" id="KW-1185">Reference proteome</keyword>
<dbReference type="SUPFAM" id="SSF50249">
    <property type="entry name" value="Nucleic acid-binding proteins"/>
    <property type="match status" value="1"/>
</dbReference>
<accession>A0A2J7ZHX4</accession>
<dbReference type="OrthoDB" id="151490at2759"/>
<dbReference type="SUPFAM" id="SSF56091">
    <property type="entry name" value="DNA ligase/mRNA capping enzyme, catalytic domain"/>
    <property type="match status" value="1"/>
</dbReference>
<dbReference type="PANTHER" id="PTHR45997">
    <property type="entry name" value="DNA LIGASE 4"/>
    <property type="match status" value="1"/>
</dbReference>
<evidence type="ECO:0000259" key="3">
    <source>
        <dbReference type="PROSITE" id="PS50160"/>
    </source>
</evidence>
<feature type="domain" description="BRCT" evidence="4">
    <location>
        <begin position="334"/>
        <end position="420"/>
    </location>
</feature>
<dbReference type="GO" id="GO:0006303">
    <property type="term" value="P:double-strand break repair via nonhomologous end joining"/>
    <property type="evidence" value="ECO:0007669"/>
    <property type="project" value="TreeGrafter"/>
</dbReference>
<dbReference type="Gene3D" id="3.40.50.10190">
    <property type="entry name" value="BRCT domain"/>
    <property type="match status" value="1"/>
</dbReference>
<dbReference type="InterPro" id="IPR001357">
    <property type="entry name" value="BRCT_dom"/>
</dbReference>
<dbReference type="GO" id="GO:0003910">
    <property type="term" value="F:DNA ligase (ATP) activity"/>
    <property type="evidence" value="ECO:0007669"/>
    <property type="project" value="InterPro"/>
</dbReference>
<dbReference type="PANTHER" id="PTHR45997:SF1">
    <property type="entry name" value="DNA LIGASE 4"/>
    <property type="match status" value="1"/>
</dbReference>
<evidence type="ECO:0000256" key="1">
    <source>
        <dbReference type="ARBA" id="ARBA00023172"/>
    </source>
</evidence>
<feature type="compositionally biased region" description="Basic residues" evidence="2">
    <location>
        <begin position="299"/>
        <end position="314"/>
    </location>
</feature>
<reference evidence="5 6" key="1">
    <citation type="journal article" date="2017" name="Mol. Biol. Evol.">
        <title>The 4-celled Tetrabaena socialis nuclear genome reveals the essential components for genetic control of cell number at the origin of multicellularity in the volvocine lineage.</title>
        <authorList>
            <person name="Featherston J."/>
            <person name="Arakaki Y."/>
            <person name="Hanschen E.R."/>
            <person name="Ferris P.J."/>
            <person name="Michod R.E."/>
            <person name="Olson B.J.S.C."/>
            <person name="Nozaki H."/>
            <person name="Durand P.M."/>
        </authorList>
    </citation>
    <scope>NUCLEOTIDE SEQUENCE [LARGE SCALE GENOMIC DNA]</scope>
    <source>
        <strain evidence="5 6">NIES-571</strain>
    </source>
</reference>
<dbReference type="GO" id="GO:0005524">
    <property type="term" value="F:ATP binding"/>
    <property type="evidence" value="ECO:0007669"/>
    <property type="project" value="InterPro"/>
</dbReference>
<dbReference type="GO" id="GO:0003677">
    <property type="term" value="F:DNA binding"/>
    <property type="evidence" value="ECO:0007669"/>
    <property type="project" value="InterPro"/>
</dbReference>
<dbReference type="InterPro" id="IPR029710">
    <property type="entry name" value="LIG4"/>
</dbReference>
<evidence type="ECO:0000259" key="4">
    <source>
        <dbReference type="PROSITE" id="PS50172"/>
    </source>
</evidence>
<name>A0A2J7ZHX4_9CHLO</name>
<dbReference type="Pfam" id="PF01068">
    <property type="entry name" value="DNA_ligase_A_M"/>
    <property type="match status" value="1"/>
</dbReference>
<dbReference type="Gene3D" id="3.30.1490.70">
    <property type="match status" value="1"/>
</dbReference>
<dbReference type="EMBL" id="PGGS01002076">
    <property type="protein sequence ID" value="PNG99829.1"/>
    <property type="molecule type" value="Genomic_DNA"/>
</dbReference>
<dbReference type="PROSITE" id="PS50160">
    <property type="entry name" value="DNA_LIGASE_A3"/>
    <property type="match status" value="1"/>
</dbReference>
<feature type="domain" description="ATP-dependent DNA ligase family profile" evidence="3">
    <location>
        <begin position="38"/>
        <end position="123"/>
    </location>
</feature>
<dbReference type="GO" id="GO:0006310">
    <property type="term" value="P:DNA recombination"/>
    <property type="evidence" value="ECO:0007669"/>
    <property type="project" value="UniProtKB-KW"/>
</dbReference>
<dbReference type="GO" id="GO:0006297">
    <property type="term" value="P:nucleotide-excision repair, DNA gap filling"/>
    <property type="evidence" value="ECO:0007669"/>
    <property type="project" value="TreeGrafter"/>
</dbReference>
<dbReference type="InterPro" id="IPR012340">
    <property type="entry name" value="NA-bd_OB-fold"/>
</dbReference>
<evidence type="ECO:0000313" key="6">
    <source>
        <dbReference type="Proteomes" id="UP000236333"/>
    </source>
</evidence>
<dbReference type="InterPro" id="IPR036420">
    <property type="entry name" value="BRCT_dom_sf"/>
</dbReference>
<keyword evidence="5" id="KW-0436">Ligase</keyword>
<keyword evidence="1" id="KW-0233">DNA recombination</keyword>